<dbReference type="SUPFAM" id="SSF47188">
    <property type="entry name" value="Hemerythrin-like"/>
    <property type="match status" value="1"/>
</dbReference>
<evidence type="ECO:0000259" key="4">
    <source>
        <dbReference type="Pfam" id="PF01814"/>
    </source>
</evidence>
<evidence type="ECO:0000313" key="6">
    <source>
        <dbReference type="Proteomes" id="UP000596827"/>
    </source>
</evidence>
<organism evidence="5 6">
    <name type="scientific">Ramlibacter albus</name>
    <dbReference type="NCBI Taxonomy" id="2079448"/>
    <lineage>
        <taxon>Bacteria</taxon>
        <taxon>Pseudomonadati</taxon>
        <taxon>Pseudomonadota</taxon>
        <taxon>Betaproteobacteria</taxon>
        <taxon>Burkholderiales</taxon>
        <taxon>Comamonadaceae</taxon>
        <taxon>Ramlibacter</taxon>
    </lineage>
</organism>
<gene>
    <name evidence="5" type="ORF">H8R02_22780</name>
</gene>
<evidence type="ECO:0000313" key="5">
    <source>
        <dbReference type="EMBL" id="MBC5767311.1"/>
    </source>
</evidence>
<dbReference type="InterPro" id="IPR012827">
    <property type="entry name" value="Hemerythrin_metal-bd"/>
</dbReference>
<dbReference type="GO" id="GO:0046872">
    <property type="term" value="F:metal ion binding"/>
    <property type="evidence" value="ECO:0007669"/>
    <property type="project" value="UniProtKB-KW"/>
</dbReference>
<dbReference type="Gene3D" id="1.20.120.50">
    <property type="entry name" value="Hemerythrin-like"/>
    <property type="match status" value="1"/>
</dbReference>
<dbReference type="Pfam" id="PF01814">
    <property type="entry name" value="Hemerythrin"/>
    <property type="match status" value="1"/>
</dbReference>
<keyword evidence="6" id="KW-1185">Reference proteome</keyword>
<evidence type="ECO:0000256" key="2">
    <source>
        <dbReference type="ARBA" id="ARBA00022723"/>
    </source>
</evidence>
<keyword evidence="2" id="KW-0479">Metal-binding</keyword>
<dbReference type="InterPro" id="IPR012312">
    <property type="entry name" value="Hemerythrin-like"/>
</dbReference>
<dbReference type="Proteomes" id="UP000596827">
    <property type="component" value="Unassembled WGS sequence"/>
</dbReference>
<reference evidence="5" key="1">
    <citation type="submission" date="2020-08" db="EMBL/GenBank/DDBJ databases">
        <title>Ramlibacter sp. GTP1 16S ribosomal RNA gene genome sequencing and assembly.</title>
        <authorList>
            <person name="Kang M."/>
        </authorList>
    </citation>
    <scope>NUCLEOTIDE SEQUENCE</scope>
    <source>
        <strain evidence="5">GTP1</strain>
    </source>
</reference>
<evidence type="ECO:0000256" key="3">
    <source>
        <dbReference type="ARBA" id="ARBA00023004"/>
    </source>
</evidence>
<proteinExistence type="inferred from homology"/>
<protein>
    <submittedName>
        <fullName evidence="5">Hemerythrin</fullName>
    </submittedName>
</protein>
<comment type="caution">
    <text evidence="5">The sequence shown here is derived from an EMBL/GenBank/DDBJ whole genome shotgun (WGS) entry which is preliminary data.</text>
</comment>
<accession>A0A923MBU5</accession>
<dbReference type="AlphaFoldDB" id="A0A923MBU5"/>
<dbReference type="RefSeq" id="WP_187083798.1">
    <property type="nucleotide sequence ID" value="NZ_JACORU010000010.1"/>
</dbReference>
<evidence type="ECO:0000256" key="1">
    <source>
        <dbReference type="ARBA" id="ARBA00010587"/>
    </source>
</evidence>
<feature type="domain" description="Hemerythrin-like" evidence="4">
    <location>
        <begin position="8"/>
        <end position="117"/>
    </location>
</feature>
<dbReference type="InterPro" id="IPR035938">
    <property type="entry name" value="Hemerythrin-like_sf"/>
</dbReference>
<dbReference type="EMBL" id="JACORU010000010">
    <property type="protein sequence ID" value="MBC5767311.1"/>
    <property type="molecule type" value="Genomic_DNA"/>
</dbReference>
<dbReference type="CDD" id="cd12107">
    <property type="entry name" value="Hemerythrin"/>
    <property type="match status" value="1"/>
</dbReference>
<keyword evidence="3" id="KW-0408">Iron</keyword>
<sequence>MTTVLMGYAPMDAVHGEFEALVASALACPDDELHAALLRVHEHLLAHFGQEDRWMRETGFPAADCHIEEHGNVLKSADEVLPLVAAGRHDVGRSFAAELRNWFPGHADYLDSALAAWLCKRQYGGKPVVLHPRRNPG</sequence>
<comment type="similarity">
    <text evidence="1">Belongs to the hemerythrin family.</text>
</comment>
<name>A0A923MBU5_9BURK</name>